<evidence type="ECO:0000313" key="2">
    <source>
        <dbReference type="Proteomes" id="UP000190102"/>
    </source>
</evidence>
<evidence type="ECO:0008006" key="3">
    <source>
        <dbReference type="Google" id="ProtNLM"/>
    </source>
</evidence>
<dbReference type="EMBL" id="FUWR01000006">
    <property type="protein sequence ID" value="SJZ73622.1"/>
    <property type="molecule type" value="Genomic_DNA"/>
</dbReference>
<gene>
    <name evidence="1" type="ORF">SAMN02745119_01499</name>
</gene>
<dbReference type="RefSeq" id="WP_078789804.1">
    <property type="nucleotide sequence ID" value="NZ_FUWR01000006.1"/>
</dbReference>
<name>A0A1T4N329_9BACT</name>
<evidence type="ECO:0000313" key="1">
    <source>
        <dbReference type="EMBL" id="SJZ73622.1"/>
    </source>
</evidence>
<accession>A0A1T4N329</accession>
<keyword evidence="2" id="KW-1185">Reference proteome</keyword>
<dbReference type="OrthoDB" id="5406821at2"/>
<reference evidence="2" key="1">
    <citation type="submission" date="2017-02" db="EMBL/GenBank/DDBJ databases">
        <authorList>
            <person name="Varghese N."/>
            <person name="Submissions S."/>
        </authorList>
    </citation>
    <scope>NUCLEOTIDE SEQUENCE [LARGE SCALE GENOMIC DNA]</scope>
    <source>
        <strain evidence="2">ATCC BAA-34</strain>
    </source>
</reference>
<protein>
    <recommendedName>
        <fullName evidence="3">Dinitrogenase iron-molybdenum cofactor biosynthesis domain-containing protein</fullName>
    </recommendedName>
</protein>
<dbReference type="Proteomes" id="UP000190102">
    <property type="component" value="Unassembled WGS sequence"/>
</dbReference>
<proteinExistence type="predicted"/>
<organism evidence="1 2">
    <name type="scientific">Trichlorobacter thiogenes</name>
    <dbReference type="NCBI Taxonomy" id="115783"/>
    <lineage>
        <taxon>Bacteria</taxon>
        <taxon>Pseudomonadati</taxon>
        <taxon>Thermodesulfobacteriota</taxon>
        <taxon>Desulfuromonadia</taxon>
        <taxon>Geobacterales</taxon>
        <taxon>Geobacteraceae</taxon>
        <taxon>Trichlorobacter</taxon>
    </lineage>
</organism>
<dbReference type="STRING" id="115783.SAMN02745119_01499"/>
<sequence length="104" mass="11593">MTIIKTAIPYYGSLTYEGKGFERIFFLLEYDDRNGSTSNVNMGVWDASEQPLLAAWLISLNVKQLVCTHMPEKEIKESMLKSGICVVNAADESASRILSTLCLI</sequence>
<dbReference type="AlphaFoldDB" id="A0A1T4N329"/>